<dbReference type="InterPro" id="IPR013604">
    <property type="entry name" value="7TM_chemorcpt"/>
</dbReference>
<dbReference type="PANTHER" id="PTHR21143:SF104">
    <property type="entry name" value="GUSTATORY RECEPTOR 8A-RELATED"/>
    <property type="match status" value="1"/>
</dbReference>
<feature type="transmembrane region" description="Helical" evidence="8">
    <location>
        <begin position="123"/>
        <end position="140"/>
    </location>
</feature>
<feature type="transmembrane region" description="Helical" evidence="8">
    <location>
        <begin position="85"/>
        <end position="103"/>
    </location>
</feature>
<evidence type="ECO:0000256" key="1">
    <source>
        <dbReference type="ARBA" id="ARBA00004651"/>
    </source>
</evidence>
<evidence type="ECO:0000256" key="5">
    <source>
        <dbReference type="ARBA" id="ARBA00023136"/>
    </source>
</evidence>
<reference evidence="9" key="2">
    <citation type="submission" date="2025-05" db="UniProtKB">
        <authorList>
            <consortium name="EnsemblMetazoa"/>
        </authorList>
    </citation>
    <scope>IDENTIFICATION</scope>
    <source>
        <strain evidence="9">Foshan</strain>
    </source>
</reference>
<evidence type="ECO:0000256" key="4">
    <source>
        <dbReference type="ARBA" id="ARBA00022989"/>
    </source>
</evidence>
<dbReference type="Proteomes" id="UP000069940">
    <property type="component" value="Unassembled WGS sequence"/>
</dbReference>
<dbReference type="RefSeq" id="XP_062712926.1">
    <property type="nucleotide sequence ID" value="XM_062856942.1"/>
</dbReference>
<protein>
    <recommendedName>
        <fullName evidence="8">Gustatory receptor</fullName>
    </recommendedName>
</protein>
<keyword evidence="7 8" id="KW-0807">Transducer</keyword>
<evidence type="ECO:0000256" key="8">
    <source>
        <dbReference type="RuleBase" id="RU363108"/>
    </source>
</evidence>
<evidence type="ECO:0000313" key="10">
    <source>
        <dbReference type="Proteomes" id="UP000069940"/>
    </source>
</evidence>
<feature type="transmembrane region" description="Helical" evidence="8">
    <location>
        <begin position="46"/>
        <end position="64"/>
    </location>
</feature>
<sequence>MTDHPPVESKSAILKPYHQITAVLKCCGLYPLVTDPEKRSRLRYKLLNTLVILAAVAIYGYVLVCHSLESEIIRLNTGSVIIQRMLDIFHIAQYVMAVTVPVFAFHTLDKTHRMLRGLEEANAGFVMCSSGGGSIAFAFVRTARVARLLQLASLGVPVASMAVCIVVWKIRRLHVTVGFALRLTKFICFCSYAQLCTQPTLLLLLIRDRFMAINRMIRMYFPTTPSCGGFLTTTTHTETVICNEKEQLAVLKQIKILHDKLNDVVELVNYCFSVQITFCVGLCFVIGVVCSFGLFRAFIYRNELFYMGVLNFVWYMYYLFFVLFFIAVGSKITREGKRIGVLVHKAINCATSSAVINELNIFSQQLLHRSPVITCGLFVYDWTLLYTMIGATATYLIILIQFDVSFPNLVNVNGTNTATSGV</sequence>
<keyword evidence="10" id="KW-1185">Reference proteome</keyword>
<feature type="transmembrane region" description="Helical" evidence="8">
    <location>
        <begin position="152"/>
        <end position="171"/>
    </location>
</feature>
<accession>A0ABM1ZXI8</accession>
<dbReference type="Pfam" id="PF08395">
    <property type="entry name" value="7tm_7"/>
    <property type="match status" value="1"/>
</dbReference>
<evidence type="ECO:0000256" key="6">
    <source>
        <dbReference type="ARBA" id="ARBA00023170"/>
    </source>
</evidence>
<reference evidence="10" key="1">
    <citation type="journal article" date="2015" name="Proc. Natl. Acad. Sci. U.S.A.">
        <title>Genome sequence of the Asian Tiger mosquito, Aedes albopictus, reveals insights into its biology, genetics, and evolution.</title>
        <authorList>
            <person name="Chen X.G."/>
            <person name="Jiang X."/>
            <person name="Gu J."/>
            <person name="Xu M."/>
            <person name="Wu Y."/>
            <person name="Deng Y."/>
            <person name="Zhang C."/>
            <person name="Bonizzoni M."/>
            <person name="Dermauw W."/>
            <person name="Vontas J."/>
            <person name="Armbruster P."/>
            <person name="Huang X."/>
            <person name="Yang Y."/>
            <person name="Zhang H."/>
            <person name="He W."/>
            <person name="Peng H."/>
            <person name="Liu Y."/>
            <person name="Wu K."/>
            <person name="Chen J."/>
            <person name="Lirakis M."/>
            <person name="Topalis P."/>
            <person name="Van Leeuwen T."/>
            <person name="Hall A.B."/>
            <person name="Jiang X."/>
            <person name="Thorpe C."/>
            <person name="Mueller R.L."/>
            <person name="Sun C."/>
            <person name="Waterhouse R.M."/>
            <person name="Yan G."/>
            <person name="Tu Z.J."/>
            <person name="Fang X."/>
            <person name="James A.A."/>
        </authorList>
    </citation>
    <scope>NUCLEOTIDE SEQUENCE [LARGE SCALE GENOMIC DNA]</scope>
    <source>
        <strain evidence="10">Foshan</strain>
    </source>
</reference>
<evidence type="ECO:0000313" key="9">
    <source>
        <dbReference type="EnsemblMetazoa" id="AALFPA23_022558.P33471"/>
    </source>
</evidence>
<keyword evidence="3 8" id="KW-0812">Transmembrane</keyword>
<keyword evidence="4 8" id="KW-1133">Transmembrane helix</keyword>
<keyword evidence="5 8" id="KW-0472">Membrane</keyword>
<keyword evidence="6 8" id="KW-0675">Receptor</keyword>
<organism evidence="9 10">
    <name type="scientific">Aedes albopictus</name>
    <name type="common">Asian tiger mosquito</name>
    <name type="synonym">Stegomyia albopicta</name>
    <dbReference type="NCBI Taxonomy" id="7160"/>
    <lineage>
        <taxon>Eukaryota</taxon>
        <taxon>Metazoa</taxon>
        <taxon>Ecdysozoa</taxon>
        <taxon>Arthropoda</taxon>
        <taxon>Hexapoda</taxon>
        <taxon>Insecta</taxon>
        <taxon>Pterygota</taxon>
        <taxon>Neoptera</taxon>
        <taxon>Endopterygota</taxon>
        <taxon>Diptera</taxon>
        <taxon>Nematocera</taxon>
        <taxon>Culicoidea</taxon>
        <taxon>Culicidae</taxon>
        <taxon>Culicinae</taxon>
        <taxon>Aedini</taxon>
        <taxon>Aedes</taxon>
        <taxon>Stegomyia</taxon>
    </lineage>
</organism>
<evidence type="ECO:0000256" key="7">
    <source>
        <dbReference type="ARBA" id="ARBA00023224"/>
    </source>
</evidence>
<dbReference type="GeneID" id="109427062"/>
<dbReference type="EnsemblMetazoa" id="AALFPA23_022558.R33471">
    <property type="protein sequence ID" value="AALFPA23_022558.P33471"/>
    <property type="gene ID" value="AALFPA23_022558"/>
</dbReference>
<evidence type="ECO:0000256" key="3">
    <source>
        <dbReference type="ARBA" id="ARBA00022692"/>
    </source>
</evidence>
<comment type="function">
    <text evidence="8">Gustatory receptor which mediates acceptance or avoidance behavior, depending on its substrates.</text>
</comment>
<feature type="transmembrane region" description="Helical" evidence="8">
    <location>
        <begin position="377"/>
        <end position="402"/>
    </location>
</feature>
<dbReference type="PANTHER" id="PTHR21143">
    <property type="entry name" value="INVERTEBRATE GUSTATORY RECEPTOR"/>
    <property type="match status" value="1"/>
</dbReference>
<comment type="subcellular location">
    <subcellularLocation>
        <location evidence="1 8">Cell membrane</location>
        <topology evidence="1 8">Multi-pass membrane protein</topology>
    </subcellularLocation>
</comment>
<name>A0ABM1ZXI8_AEDAL</name>
<feature type="transmembrane region" description="Helical" evidence="8">
    <location>
        <begin position="305"/>
        <end position="328"/>
    </location>
</feature>
<keyword evidence="2 8" id="KW-1003">Cell membrane</keyword>
<proteinExistence type="inferred from homology"/>
<evidence type="ECO:0000256" key="2">
    <source>
        <dbReference type="ARBA" id="ARBA00022475"/>
    </source>
</evidence>
<comment type="similarity">
    <text evidence="8">Belongs to the insect chemoreceptor superfamily. Gustatory receptor (GR) family.</text>
</comment>
<feature type="transmembrane region" description="Helical" evidence="8">
    <location>
        <begin position="276"/>
        <end position="299"/>
    </location>
</feature>